<dbReference type="KEGG" id="vco:VC0395_A1913"/>
<evidence type="ECO:0000256" key="2">
    <source>
        <dbReference type="ARBA" id="ARBA00009765"/>
    </source>
</evidence>
<dbReference type="GO" id="GO:0015095">
    <property type="term" value="F:magnesium ion transmembrane transporter activity"/>
    <property type="evidence" value="ECO:0007669"/>
    <property type="project" value="TreeGrafter"/>
</dbReference>
<evidence type="ECO:0000256" key="5">
    <source>
        <dbReference type="ARBA" id="ARBA00022519"/>
    </source>
</evidence>
<dbReference type="Gene3D" id="3.30.460.20">
    <property type="entry name" value="CorA soluble domain-like"/>
    <property type="match status" value="1"/>
</dbReference>
<keyword evidence="5" id="KW-0997">Cell inner membrane</keyword>
<feature type="transmembrane region" description="Helical" evidence="11">
    <location>
        <begin position="264"/>
        <end position="285"/>
    </location>
</feature>
<keyword evidence="6 11" id="KW-0812">Transmembrane</keyword>
<dbReference type="Proteomes" id="UP000000249">
    <property type="component" value="Chromosome 1"/>
</dbReference>
<evidence type="ECO:0008006" key="14">
    <source>
        <dbReference type="Google" id="ProtNLM"/>
    </source>
</evidence>
<dbReference type="InterPro" id="IPR045863">
    <property type="entry name" value="CorA_TM1_TM2"/>
</dbReference>
<keyword evidence="10 11" id="KW-0472">Membrane</keyword>
<keyword evidence="9" id="KW-0406">Ion transport</keyword>
<protein>
    <recommendedName>
        <fullName evidence="14">Zinc transporter ZntB</fullName>
    </recommendedName>
</protein>
<comment type="similarity">
    <text evidence="2">Belongs to the CorA metal ion transporter (MIT) (TC 1.A.35) family.</text>
</comment>
<dbReference type="AlphaFoldDB" id="A0A0H3AHP9"/>
<dbReference type="PATRIC" id="fig|345073.21.peg.2353"/>
<evidence type="ECO:0000256" key="4">
    <source>
        <dbReference type="ARBA" id="ARBA00022475"/>
    </source>
</evidence>
<comment type="subcellular location">
    <subcellularLocation>
        <location evidence="1">Cell membrane</location>
        <topology evidence="1">Multi-pass membrane protein</topology>
    </subcellularLocation>
</comment>
<evidence type="ECO:0000256" key="9">
    <source>
        <dbReference type="ARBA" id="ARBA00023065"/>
    </source>
</evidence>
<dbReference type="PANTHER" id="PTHR46494:SF3">
    <property type="entry name" value="ZINC TRANSPORT PROTEIN ZNTB"/>
    <property type="match status" value="1"/>
</dbReference>
<evidence type="ECO:0000256" key="8">
    <source>
        <dbReference type="ARBA" id="ARBA00022989"/>
    </source>
</evidence>
<dbReference type="SUPFAM" id="SSF143865">
    <property type="entry name" value="CorA soluble domain-like"/>
    <property type="match status" value="1"/>
</dbReference>
<keyword evidence="3" id="KW-0813">Transport</keyword>
<organism evidence="12 13">
    <name type="scientific">Vibrio cholerae serotype O1 (strain ATCC 39541 / Classical Ogawa 395 / O395)</name>
    <dbReference type="NCBI Taxonomy" id="345073"/>
    <lineage>
        <taxon>Bacteria</taxon>
        <taxon>Pseudomonadati</taxon>
        <taxon>Pseudomonadota</taxon>
        <taxon>Gammaproteobacteria</taxon>
        <taxon>Vibrionales</taxon>
        <taxon>Vibrionaceae</taxon>
        <taxon>Vibrio</taxon>
    </lineage>
</organism>
<name>A0A0H3AHP9_VIBC3</name>
<sequence length="327" mass="37430">MLLSCHQGFETRITMEFLIDHWRFGDSAPKRHPAQLQTLQAGDWYHCQRDAKGLREWLLDQNVPSSVIDSLLAEDTRPLFEQYDEQNFLLILRGVNLNDNADPADMLSVRILYYHGALISTRKTPSKAISTVRTALEAGQGPSNLAELIVRVVDELNKNIDLYLDQIEERITQFDEELELSNELMQTHKSLLKLKRFIKPQQYALDDYLNSEVALAQSQHLRLRHSVNTVTRINETLDFFLSELEIIKGELRQYHAEKMNQNTYLFSVIAAIFLPTSFLTGLLGVNVGGIPGTESPIAFGLFCAGLGLIFGLEFWILRRLRFFDNQS</sequence>
<evidence type="ECO:0000256" key="1">
    <source>
        <dbReference type="ARBA" id="ARBA00004651"/>
    </source>
</evidence>
<accession>A0A0H3AHP9</accession>
<dbReference type="InterPro" id="IPR002523">
    <property type="entry name" value="MgTranspt_CorA/ZnTranspt_ZntB"/>
</dbReference>
<dbReference type="InterPro" id="IPR045861">
    <property type="entry name" value="CorA_cytoplasmic_dom"/>
</dbReference>
<dbReference type="GO" id="GO:0050897">
    <property type="term" value="F:cobalt ion binding"/>
    <property type="evidence" value="ECO:0007669"/>
    <property type="project" value="TreeGrafter"/>
</dbReference>
<dbReference type="EMBL" id="CP000627">
    <property type="protein sequence ID" value="ABQ19817.1"/>
    <property type="molecule type" value="Genomic_DNA"/>
</dbReference>
<keyword evidence="4" id="KW-1003">Cell membrane</keyword>
<reference evidence="12 13" key="1">
    <citation type="submission" date="2007-03" db="EMBL/GenBank/DDBJ databases">
        <authorList>
            <person name="Heidelberg J."/>
        </authorList>
    </citation>
    <scope>NUCLEOTIDE SEQUENCE [LARGE SCALE GENOMIC DNA]</scope>
    <source>
        <strain evidence="13">ATCC 39541 / Classical Ogawa 395 / O395</strain>
    </source>
</reference>
<keyword evidence="7" id="KW-0862">Zinc</keyword>
<feature type="transmembrane region" description="Helical" evidence="11">
    <location>
        <begin position="297"/>
        <end position="317"/>
    </location>
</feature>
<dbReference type="CDD" id="cd12833">
    <property type="entry name" value="ZntB-like_1"/>
    <property type="match status" value="1"/>
</dbReference>
<keyword evidence="8 11" id="KW-1133">Transmembrane helix</keyword>
<dbReference type="OrthoDB" id="9803484at2"/>
<evidence type="ECO:0000256" key="10">
    <source>
        <dbReference type="ARBA" id="ARBA00023136"/>
    </source>
</evidence>
<evidence type="ECO:0000313" key="13">
    <source>
        <dbReference type="Proteomes" id="UP000000249"/>
    </source>
</evidence>
<evidence type="ECO:0000313" key="12">
    <source>
        <dbReference type="EMBL" id="ABQ19817.1"/>
    </source>
</evidence>
<evidence type="ECO:0000256" key="3">
    <source>
        <dbReference type="ARBA" id="ARBA00022448"/>
    </source>
</evidence>
<evidence type="ECO:0000256" key="6">
    <source>
        <dbReference type="ARBA" id="ARBA00022692"/>
    </source>
</evidence>
<dbReference type="Pfam" id="PF01544">
    <property type="entry name" value="CorA"/>
    <property type="match status" value="1"/>
</dbReference>
<dbReference type="GO" id="GO:0000287">
    <property type="term" value="F:magnesium ion binding"/>
    <property type="evidence" value="ECO:0007669"/>
    <property type="project" value="TreeGrafter"/>
</dbReference>
<dbReference type="PANTHER" id="PTHR46494">
    <property type="entry name" value="CORA FAMILY METAL ION TRANSPORTER (EUROFUNG)"/>
    <property type="match status" value="1"/>
</dbReference>
<gene>
    <name evidence="12" type="ordered locus">VC0395_A1913</name>
</gene>
<dbReference type="eggNOG" id="COG0598">
    <property type="taxonomic scope" value="Bacteria"/>
</dbReference>
<evidence type="ECO:0000256" key="7">
    <source>
        <dbReference type="ARBA" id="ARBA00022833"/>
    </source>
</evidence>
<dbReference type="GO" id="GO:0015087">
    <property type="term" value="F:cobalt ion transmembrane transporter activity"/>
    <property type="evidence" value="ECO:0007669"/>
    <property type="project" value="TreeGrafter"/>
</dbReference>
<dbReference type="SUPFAM" id="SSF144083">
    <property type="entry name" value="Magnesium transport protein CorA, transmembrane region"/>
    <property type="match status" value="1"/>
</dbReference>
<dbReference type="GO" id="GO:0005886">
    <property type="term" value="C:plasma membrane"/>
    <property type="evidence" value="ECO:0007669"/>
    <property type="project" value="UniProtKB-SubCell"/>
</dbReference>
<proteinExistence type="inferred from homology"/>
<evidence type="ECO:0000256" key="11">
    <source>
        <dbReference type="SAM" id="Phobius"/>
    </source>
</evidence>
<dbReference type="Gene3D" id="1.20.58.340">
    <property type="entry name" value="Magnesium transport protein CorA, transmembrane region"/>
    <property type="match status" value="2"/>
</dbReference>
<dbReference type="KEGG" id="vcr:VC395_2449"/>